<protein>
    <submittedName>
        <fullName evidence="1">Uncharacterized protein</fullName>
    </submittedName>
</protein>
<dbReference type="EMBL" id="LN824141">
    <property type="protein sequence ID" value="CEP77351.1"/>
    <property type="molecule type" value="Genomic_DNA"/>
</dbReference>
<accession>A0A0C7NHA7</accession>
<reference evidence="2" key="1">
    <citation type="submission" date="2014-11" db="EMBL/GenBank/DDBJ databases">
        <authorList>
            <person name="Wibberg D."/>
        </authorList>
    </citation>
    <scope>NUCLEOTIDE SEQUENCE [LARGE SCALE GENOMIC DNA]</scope>
    <source>
        <strain evidence="2">L3</strain>
    </source>
</reference>
<organism evidence="1 2">
    <name type="scientific">Defluviitoga tunisiensis</name>
    <dbReference type="NCBI Taxonomy" id="1006576"/>
    <lineage>
        <taxon>Bacteria</taxon>
        <taxon>Thermotogati</taxon>
        <taxon>Thermotogota</taxon>
        <taxon>Thermotogae</taxon>
        <taxon>Petrotogales</taxon>
        <taxon>Petrotogaceae</taxon>
        <taxon>Defluviitoga</taxon>
    </lineage>
</organism>
<dbReference type="AlphaFoldDB" id="A0A0C7NHA7"/>
<keyword evidence="2" id="KW-1185">Reference proteome</keyword>
<dbReference type="RefSeq" id="WP_171820561.1">
    <property type="nucleotide sequence ID" value="NZ_LN824141.1"/>
</dbReference>
<gene>
    <name evidence="1" type="ORF">DTL3_0014</name>
</gene>
<evidence type="ECO:0000313" key="1">
    <source>
        <dbReference type="EMBL" id="CEP77351.1"/>
    </source>
</evidence>
<dbReference type="KEGG" id="dtn:DTL3_0014"/>
<evidence type="ECO:0000313" key="2">
    <source>
        <dbReference type="Proteomes" id="UP000032809"/>
    </source>
</evidence>
<proteinExistence type="predicted"/>
<sequence length="127" mass="14991">MIISDKINCGTHITVQQVRRNNRRLQKFYDAKYFDLRTGEKVNGQELNCGRRTRNKNLNTENLRKYSEKKVSPGRISIRKRRYPYKLGDTVLYDWQKCIIKGVQKLGTYIKLSKISNPVKISQVRVL</sequence>
<dbReference type="HOGENOM" id="CLU_1966925_0_0_0"/>
<dbReference type="Proteomes" id="UP000032809">
    <property type="component" value="Chromosome I"/>
</dbReference>
<name>A0A0C7NHA7_DEFTU</name>